<feature type="transmembrane region" description="Helical" evidence="8">
    <location>
        <begin position="456"/>
        <end position="479"/>
    </location>
</feature>
<evidence type="ECO:0000256" key="3">
    <source>
        <dbReference type="ARBA" id="ARBA00022448"/>
    </source>
</evidence>
<comment type="similarity">
    <text evidence="2">Belongs to the AAE transporter (TC 2.A.81) family.</text>
</comment>
<dbReference type="RefSeq" id="WP_112769174.1">
    <property type="nucleotide sequence ID" value="NZ_CP063191.1"/>
</dbReference>
<dbReference type="PANTHER" id="PTHR30445">
    <property type="entry name" value="K(+)_H(+) ANTIPORTER SUBUNIT KHTT"/>
    <property type="match status" value="1"/>
</dbReference>
<dbReference type="Gene3D" id="3.30.70.1450">
    <property type="entry name" value="Regulator of K+ conductance, C-terminal domain"/>
    <property type="match status" value="1"/>
</dbReference>
<feature type="transmembrane region" description="Helical" evidence="8">
    <location>
        <begin position="28"/>
        <end position="45"/>
    </location>
</feature>
<reference evidence="10 11" key="1">
    <citation type="journal article" date="2018" name="Syst. Appl. Microbiol.">
        <title>Corynebacterium heidelbergense sp. nov., isolated from the preen glands of Egyptian geese (Alopochen aegyptiacus).</title>
        <authorList>
            <person name="Braun M.S."/>
            <person name="Wang E."/>
            <person name="Zimmermann S."/>
            <person name="Wink M."/>
        </authorList>
    </citation>
    <scope>NUCLEOTIDE SEQUENCE [LARGE SCALE GENOMIC DNA]</scope>
    <source>
        <strain evidence="10 11">DSM 104638</strain>
    </source>
</reference>
<proteinExistence type="inferred from homology"/>
<dbReference type="InterPro" id="IPR050144">
    <property type="entry name" value="AAE_transporter"/>
</dbReference>
<feature type="transmembrane region" description="Helical" evidence="8">
    <location>
        <begin position="156"/>
        <end position="176"/>
    </location>
</feature>
<evidence type="ECO:0000256" key="1">
    <source>
        <dbReference type="ARBA" id="ARBA00004651"/>
    </source>
</evidence>
<organism evidence="10 11">
    <name type="scientific">Corynebacterium heidelbergense</name>
    <dbReference type="NCBI Taxonomy" id="2055947"/>
    <lineage>
        <taxon>Bacteria</taxon>
        <taxon>Bacillati</taxon>
        <taxon>Actinomycetota</taxon>
        <taxon>Actinomycetes</taxon>
        <taxon>Mycobacteriales</taxon>
        <taxon>Corynebacteriaceae</taxon>
        <taxon>Corynebacterium</taxon>
    </lineage>
</organism>
<dbReference type="InterPro" id="IPR036721">
    <property type="entry name" value="RCK_C_sf"/>
</dbReference>
<dbReference type="NCBIfam" id="TIGR01625">
    <property type="entry name" value="YidE_YbjL_dupl"/>
    <property type="match status" value="2"/>
</dbReference>
<dbReference type="PROSITE" id="PS51202">
    <property type="entry name" value="RCK_C"/>
    <property type="match status" value="1"/>
</dbReference>
<feature type="domain" description="RCK C-terminal" evidence="9">
    <location>
        <begin position="269"/>
        <end position="352"/>
    </location>
</feature>
<sequence>MLAFLADHSLIALVVILAAGLAIGRLRIFGMSLGAAAILFVAILLSALDSHITFPPLIYQLGLALFVYSIGLAAGREFFASFVSKGWRVNVFGGVMLLVLMALAAGLAKLFGLDPTTASGTFAGSLTTTPGMAAIVELIKGTNPDLAAHPVVGYSLAYPGGVLGAIAVAAIGAGILKVNHIEDATREGLIHSRLRWRTVEIGEGVSGHISDVPRIAQADIIVTRMSLPDEHGGHAPQELAVPNTPLTPGLLLVIHGTEADLDTAISHLGAPAAVDVDMLEMSYGRVIVSNPAVAGRTIRDLDPISHGFIIARLRRGDEEVVAHESDMLELSDSLRVVAPKEQFPAVRRLLGDSENSLANVDLLPFAIGLLLGLLLGAIPIPLPGGTSLSLGFGGGPIVVGLLFGAFSHTGPVQWHLPYHANRVFTTFGLALFLAGVGTVAGPGFRNAMTDPASLKYIAMGFIITVTSALACGVVGMTVLKLRWDESMGMAAGMTTNPAVLGYLNNQTGTELAARGYATVYPIAMIGKILLCQALVVLLM</sequence>
<feature type="transmembrane region" description="Helical" evidence="8">
    <location>
        <begin position="519"/>
        <end position="538"/>
    </location>
</feature>
<dbReference type="Pfam" id="PF02080">
    <property type="entry name" value="TrkA_C"/>
    <property type="match status" value="1"/>
</dbReference>
<gene>
    <name evidence="10" type="ORF">CWC39_03740</name>
</gene>
<dbReference type="GO" id="GO:0008324">
    <property type="term" value="F:monoatomic cation transmembrane transporter activity"/>
    <property type="evidence" value="ECO:0007669"/>
    <property type="project" value="InterPro"/>
</dbReference>
<dbReference type="EMBL" id="PHQP01000018">
    <property type="protein sequence ID" value="RAV34364.1"/>
    <property type="molecule type" value="Genomic_DNA"/>
</dbReference>
<evidence type="ECO:0000259" key="9">
    <source>
        <dbReference type="PROSITE" id="PS51202"/>
    </source>
</evidence>
<keyword evidence="7 8" id="KW-0472">Membrane</keyword>
<dbReference type="Pfam" id="PF06826">
    <property type="entry name" value="Asp-Al_Ex"/>
    <property type="match status" value="2"/>
</dbReference>
<dbReference type="GO" id="GO:0006813">
    <property type="term" value="P:potassium ion transport"/>
    <property type="evidence" value="ECO:0007669"/>
    <property type="project" value="InterPro"/>
</dbReference>
<accession>A0A364VCL4</accession>
<protein>
    <submittedName>
        <fullName evidence="10">Transporter</fullName>
    </submittedName>
</protein>
<dbReference type="SUPFAM" id="SSF116726">
    <property type="entry name" value="TrkA C-terminal domain-like"/>
    <property type="match status" value="1"/>
</dbReference>
<keyword evidence="4" id="KW-1003">Cell membrane</keyword>
<feature type="transmembrane region" description="Helical" evidence="8">
    <location>
        <begin position="6"/>
        <end position="23"/>
    </location>
</feature>
<evidence type="ECO:0000313" key="11">
    <source>
        <dbReference type="Proteomes" id="UP000251047"/>
    </source>
</evidence>
<dbReference type="Proteomes" id="UP000251047">
    <property type="component" value="Unassembled WGS sequence"/>
</dbReference>
<name>A0A364VCL4_9CORY</name>
<feature type="transmembrane region" description="Helical" evidence="8">
    <location>
        <begin position="87"/>
        <end position="108"/>
    </location>
</feature>
<evidence type="ECO:0000256" key="8">
    <source>
        <dbReference type="SAM" id="Phobius"/>
    </source>
</evidence>
<keyword evidence="3" id="KW-0813">Transport</keyword>
<dbReference type="InterPro" id="IPR006512">
    <property type="entry name" value="YidE_YbjL"/>
</dbReference>
<dbReference type="PANTHER" id="PTHR30445:SF3">
    <property type="entry name" value="TRANSPORT PROTEIN YIDE-RELATED"/>
    <property type="match status" value="1"/>
</dbReference>
<evidence type="ECO:0000256" key="2">
    <source>
        <dbReference type="ARBA" id="ARBA00009854"/>
    </source>
</evidence>
<dbReference type="GO" id="GO:0005886">
    <property type="term" value="C:plasma membrane"/>
    <property type="evidence" value="ECO:0007669"/>
    <property type="project" value="UniProtKB-SubCell"/>
</dbReference>
<evidence type="ECO:0000256" key="7">
    <source>
        <dbReference type="ARBA" id="ARBA00023136"/>
    </source>
</evidence>
<dbReference type="InterPro" id="IPR006037">
    <property type="entry name" value="RCK_C"/>
</dbReference>
<dbReference type="OrthoDB" id="9155749at2"/>
<feature type="transmembrane region" description="Helical" evidence="8">
    <location>
        <begin position="57"/>
        <end position="75"/>
    </location>
</feature>
<feature type="transmembrane region" description="Helical" evidence="8">
    <location>
        <begin position="388"/>
        <end position="411"/>
    </location>
</feature>
<keyword evidence="5 8" id="KW-0812">Transmembrane</keyword>
<evidence type="ECO:0000313" key="10">
    <source>
        <dbReference type="EMBL" id="RAV34364.1"/>
    </source>
</evidence>
<comment type="subcellular location">
    <subcellularLocation>
        <location evidence="1">Cell membrane</location>
        <topology evidence="1">Multi-pass membrane protein</topology>
    </subcellularLocation>
</comment>
<feature type="transmembrane region" description="Helical" evidence="8">
    <location>
        <begin position="362"/>
        <end position="382"/>
    </location>
</feature>
<evidence type="ECO:0000256" key="6">
    <source>
        <dbReference type="ARBA" id="ARBA00022989"/>
    </source>
</evidence>
<feature type="transmembrane region" description="Helical" evidence="8">
    <location>
        <begin position="423"/>
        <end position="444"/>
    </location>
</feature>
<comment type="caution">
    <text evidence="10">The sequence shown here is derived from an EMBL/GenBank/DDBJ whole genome shotgun (WGS) entry which is preliminary data.</text>
</comment>
<keyword evidence="6 8" id="KW-1133">Transmembrane helix</keyword>
<evidence type="ECO:0000256" key="4">
    <source>
        <dbReference type="ARBA" id="ARBA00022475"/>
    </source>
</evidence>
<evidence type="ECO:0000256" key="5">
    <source>
        <dbReference type="ARBA" id="ARBA00022692"/>
    </source>
</evidence>
<dbReference type="AlphaFoldDB" id="A0A364VCL4"/>